<dbReference type="RefSeq" id="WP_274579084.1">
    <property type="nucleotide sequence ID" value="NZ_JALNTG010000030.1"/>
</dbReference>
<dbReference type="Proteomes" id="UP001150055">
    <property type="component" value="Unassembled WGS sequence"/>
</dbReference>
<gene>
    <name evidence="1" type="ORF">M0O54_09335</name>
</gene>
<protein>
    <submittedName>
        <fullName evidence="1">Uncharacterized protein</fullName>
    </submittedName>
</protein>
<dbReference type="AlphaFoldDB" id="A0AB35K0Y4"/>
<evidence type="ECO:0000313" key="2">
    <source>
        <dbReference type="Proteomes" id="UP001150055"/>
    </source>
</evidence>
<organism evidence="1 2">
    <name type="scientific">Acinetobacter lactucae</name>
    <dbReference type="NCBI Taxonomy" id="1785128"/>
    <lineage>
        <taxon>Bacteria</taxon>
        <taxon>Pseudomonadati</taxon>
        <taxon>Pseudomonadota</taxon>
        <taxon>Gammaproteobacteria</taxon>
        <taxon>Moraxellales</taxon>
        <taxon>Moraxellaceae</taxon>
        <taxon>Acinetobacter</taxon>
        <taxon>Acinetobacter calcoaceticus/baumannii complex</taxon>
    </lineage>
</organism>
<name>A0AB35K0Y4_9GAMM</name>
<dbReference type="EMBL" id="JALNTG010000030">
    <property type="protein sequence ID" value="MDD9320318.1"/>
    <property type="molecule type" value="Genomic_DNA"/>
</dbReference>
<accession>A0AB35K0Y4</accession>
<sequence>MENLIRLLNPKTVNYEAIRVDNTRPLYTAQDVILAISYAKLTKVQTILFGMYALNAYEEAEILELIHPIFNLIHKGEQIIFEEKREKALLIALLELCKVPATYKPSERNRAVLAGVSRMKVQRYLNELADFYKELLENEISKAVQKIEGALKNH</sequence>
<evidence type="ECO:0000313" key="1">
    <source>
        <dbReference type="EMBL" id="MDD9320318.1"/>
    </source>
</evidence>
<reference evidence="1" key="1">
    <citation type="submission" date="2022-12" db="EMBL/GenBank/DDBJ databases">
        <title>Acinetobacter lactucae: Emerging opportunistic pathogenic species of genus Acinetobacter isolated from immunocompromised patients in clinical settings of India.</title>
        <authorList>
            <person name="Amar A.K."/>
            <person name="Sawant A.R."/>
            <person name="Meera M."/>
            <person name="Tomar A."/>
            <person name="Sistla S."/>
            <person name="Prashanth K."/>
        </authorList>
    </citation>
    <scope>NUCLEOTIDE SEQUENCE</scope>
    <source>
        <strain evidence="1">PKAL1828C</strain>
    </source>
</reference>
<proteinExistence type="predicted"/>
<comment type="caution">
    <text evidence="1">The sequence shown here is derived from an EMBL/GenBank/DDBJ whole genome shotgun (WGS) entry which is preliminary data.</text>
</comment>